<evidence type="ECO:0000259" key="1">
    <source>
        <dbReference type="PROSITE" id="PS51833"/>
    </source>
</evidence>
<dbReference type="EMBL" id="JABVCQ010000015">
    <property type="protein sequence ID" value="MBB1126250.1"/>
    <property type="molecule type" value="Genomic_DNA"/>
</dbReference>
<sequence>MNVAHLSDLIETEFNKNNKQLPIFNSVVLELQRLKYSKQITMQQFTDLIMRDQVLAGQILKAANSAFYGGLKQVTTLLGAVQRLGMGRVGTLAMLAAQMLAHKAKHKTIANYFPGLWQHSYISANGTQWLSQHVDVQVNPDEAFLCGLFHDIGRLFLLKTLDTFITQGLVPADLETSIIDDVLAIKHADIGYRLLCQWELPAIYAAIVRDHHSPNYDEDNQLLLMVRLMDQVCQKLGIGYPPQPAMILDNTPEARLLKITPTQLMTLEERLLDCLLELPLNLD</sequence>
<dbReference type="RefSeq" id="WP_182583874.1">
    <property type="nucleotide sequence ID" value="NZ_JABVCQ010000015.1"/>
</dbReference>
<keyword evidence="3" id="KW-1185">Reference proteome</keyword>
<dbReference type="SUPFAM" id="SSF109604">
    <property type="entry name" value="HD-domain/PDEase-like"/>
    <property type="match status" value="1"/>
</dbReference>
<protein>
    <submittedName>
        <fullName evidence="2">HDOD domain-containing protein</fullName>
    </submittedName>
</protein>
<evidence type="ECO:0000313" key="2">
    <source>
        <dbReference type="EMBL" id="MBB1126250.1"/>
    </source>
</evidence>
<feature type="domain" description="HDOD" evidence="1">
    <location>
        <begin position="21"/>
        <end position="214"/>
    </location>
</feature>
<dbReference type="Gene3D" id="1.10.3210.10">
    <property type="entry name" value="Hypothetical protein af1432"/>
    <property type="match status" value="1"/>
</dbReference>
<dbReference type="AlphaFoldDB" id="A0A839HDQ4"/>
<evidence type="ECO:0000313" key="3">
    <source>
        <dbReference type="Proteomes" id="UP000548632"/>
    </source>
</evidence>
<dbReference type="InterPro" id="IPR013976">
    <property type="entry name" value="HDOD"/>
</dbReference>
<organism evidence="2 3">
    <name type="scientific">Thiospirillum jenense</name>
    <dbReference type="NCBI Taxonomy" id="1653858"/>
    <lineage>
        <taxon>Bacteria</taxon>
        <taxon>Pseudomonadati</taxon>
        <taxon>Pseudomonadota</taxon>
        <taxon>Gammaproteobacteria</taxon>
        <taxon>Chromatiales</taxon>
        <taxon>Chromatiaceae</taxon>
        <taxon>Thiospirillum</taxon>
    </lineage>
</organism>
<reference evidence="2 3" key="1">
    <citation type="journal article" date="2020" name="Arch. Microbiol.">
        <title>The genome sequence of the giant phototrophic gammaproteobacterium Thiospirillum jenense gives insight into its physiological properties and phylogenetic relationships.</title>
        <authorList>
            <person name="Imhoff J.F."/>
            <person name="Meyer T.E."/>
            <person name="Kyndt J.A."/>
        </authorList>
    </citation>
    <scope>NUCLEOTIDE SEQUENCE [LARGE SCALE GENOMIC DNA]</scope>
    <source>
        <strain evidence="2 3">DSM 216</strain>
    </source>
</reference>
<proteinExistence type="predicted"/>
<dbReference type="PROSITE" id="PS51833">
    <property type="entry name" value="HDOD"/>
    <property type="match status" value="1"/>
</dbReference>
<dbReference type="Pfam" id="PF08668">
    <property type="entry name" value="HDOD"/>
    <property type="match status" value="1"/>
</dbReference>
<gene>
    <name evidence="2" type="ORF">HUK38_08400</name>
</gene>
<dbReference type="PANTHER" id="PTHR33525:SF3">
    <property type="entry name" value="RIBONUCLEASE Y"/>
    <property type="match status" value="1"/>
</dbReference>
<accession>A0A839HDQ4</accession>
<dbReference type="InterPro" id="IPR052340">
    <property type="entry name" value="RNase_Y/CdgJ"/>
</dbReference>
<name>A0A839HDQ4_9GAMM</name>
<dbReference type="PANTHER" id="PTHR33525">
    <property type="match status" value="1"/>
</dbReference>
<comment type="caution">
    <text evidence="2">The sequence shown here is derived from an EMBL/GenBank/DDBJ whole genome shotgun (WGS) entry which is preliminary data.</text>
</comment>
<dbReference type="Proteomes" id="UP000548632">
    <property type="component" value="Unassembled WGS sequence"/>
</dbReference>